<dbReference type="InterPro" id="IPR020459">
    <property type="entry name" value="AMP-binding"/>
</dbReference>
<keyword evidence="2" id="KW-0596">Phosphopantetheine</keyword>
<evidence type="ECO:0000259" key="4">
    <source>
        <dbReference type="Pfam" id="PF00501"/>
    </source>
</evidence>
<feature type="domain" description="AMP-dependent synthetase/ligase" evidence="4">
    <location>
        <begin position="2"/>
        <end position="337"/>
    </location>
</feature>
<dbReference type="Gene3D" id="3.40.50.980">
    <property type="match status" value="2"/>
</dbReference>
<dbReference type="Pfam" id="PF13193">
    <property type="entry name" value="AMP-binding_C"/>
    <property type="match status" value="1"/>
</dbReference>
<keyword evidence="3" id="KW-0597">Phosphoprotein</keyword>
<evidence type="ECO:0000256" key="2">
    <source>
        <dbReference type="ARBA" id="ARBA00022450"/>
    </source>
</evidence>
<dbReference type="InterPro" id="IPR045851">
    <property type="entry name" value="AMP-bd_C_sf"/>
</dbReference>
<dbReference type="FunFam" id="3.40.50.12780:FF:000012">
    <property type="entry name" value="Non-ribosomal peptide synthetase"/>
    <property type="match status" value="1"/>
</dbReference>
<dbReference type="InterPro" id="IPR000873">
    <property type="entry name" value="AMP-dep_synth/lig_dom"/>
</dbReference>
<feature type="domain" description="AMP-binding enzyme C-terminal" evidence="6">
    <location>
        <begin position="394"/>
        <end position="469"/>
    </location>
</feature>
<dbReference type="Gene3D" id="1.10.1200.10">
    <property type="entry name" value="ACP-like"/>
    <property type="match status" value="1"/>
</dbReference>
<dbReference type="Gene3D" id="3.30.300.30">
    <property type="match status" value="1"/>
</dbReference>
<reference evidence="7 8" key="1">
    <citation type="submission" date="2012-04" db="EMBL/GenBank/DDBJ databases">
        <authorList>
            <person name="Genoscope - CEA"/>
        </authorList>
    </citation>
    <scope>NUCLEOTIDE SEQUENCE [LARGE SCALE GENOMIC DNA]</scope>
    <source>
        <strain evidence="7 8">9443</strain>
    </source>
</reference>
<protein>
    <submittedName>
        <fullName evidence="7">Dimodular nonribosomal peptide synthase</fullName>
    </submittedName>
</protein>
<comment type="cofactor">
    <cofactor evidence="1">
        <name>pantetheine 4'-phosphate</name>
        <dbReference type="ChEBI" id="CHEBI:47942"/>
    </cofactor>
</comment>
<sequence length="554" mass="61836">MQSLGVKPEQLVGICLERSLEMIVGLLAILKAGGAYVPLDPEYPSERLSFMLEDAQLSVLLTQQKLGENLPQHQASIICLDNDWEKIAENSHSNLENTVTPDNLAYVIYTSGSTGKPKGVLVNHSKVVRLFAATDAWYNCNSQDVWSLFHSYAFDFSVWEMWGALLYGGRLVVVPYLVTRSPEAFYQLLCQEKVTILNQTPTAFRQLIQLEESLKGSFPPLSRGVRGDRSSTTDNDLSLRLVIFGGEALEINSLQPWFQRHGDQCPQLVNMYGITETTVHVTYRPLSMTDLDSTASVIGRPIPDLQVYLLDQHLQLVPVGVPGEMYVGGAGVTKGYLNRPELTTERFISSPFENSNKLYKTGDLARYLPDGNIEYVGRIDNQVKIRGFRIELGEIETVLSQNDAVQSSCVIVREDNPGEKQLVAYIVPKLGVKLTSGDLRQFLSDKLPGYMVPGAFVMLEFFPLTANGKIDRRALKAPSNTSDSDRFIGARNQLELNLVQIWSKVLKIDKISVQDNFFDLGGYSLLAPYLITQIKEQLGKEIAVTTIFQNVRNV</sequence>
<dbReference type="SUPFAM" id="SSF47336">
    <property type="entry name" value="ACP-like"/>
    <property type="match status" value="1"/>
</dbReference>
<proteinExistence type="predicted"/>
<accession>I4G6R8</accession>
<dbReference type="Gene3D" id="2.30.38.10">
    <property type="entry name" value="Luciferase, Domain 3"/>
    <property type="match status" value="1"/>
</dbReference>
<comment type="caution">
    <text evidence="7">The sequence shown here is derived from an EMBL/GenBank/DDBJ whole genome shotgun (WGS) entry which is preliminary data.</text>
</comment>
<dbReference type="GO" id="GO:0043041">
    <property type="term" value="P:amino acid activation for nonribosomal peptide biosynthetic process"/>
    <property type="evidence" value="ECO:0007669"/>
    <property type="project" value="TreeGrafter"/>
</dbReference>
<evidence type="ECO:0000259" key="5">
    <source>
        <dbReference type="Pfam" id="PF00550"/>
    </source>
</evidence>
<evidence type="ECO:0000256" key="1">
    <source>
        <dbReference type="ARBA" id="ARBA00001957"/>
    </source>
</evidence>
<dbReference type="InterPro" id="IPR025110">
    <property type="entry name" value="AMP-bd_C"/>
</dbReference>
<dbReference type="InterPro" id="IPR020845">
    <property type="entry name" value="AMP-binding_CS"/>
</dbReference>
<dbReference type="PANTHER" id="PTHR45527:SF14">
    <property type="entry name" value="PLIPASTATIN SYNTHASE SUBUNIT B"/>
    <property type="match status" value="1"/>
</dbReference>
<dbReference type="PROSITE" id="PS00455">
    <property type="entry name" value="AMP_BINDING"/>
    <property type="match status" value="1"/>
</dbReference>
<name>I4G6R8_MICAE</name>
<evidence type="ECO:0000256" key="3">
    <source>
        <dbReference type="ARBA" id="ARBA00022553"/>
    </source>
</evidence>
<dbReference type="GO" id="GO:0005829">
    <property type="term" value="C:cytosol"/>
    <property type="evidence" value="ECO:0007669"/>
    <property type="project" value="TreeGrafter"/>
</dbReference>
<dbReference type="FunFam" id="2.30.38.10:FF:000001">
    <property type="entry name" value="Non-ribosomal peptide synthetase PvdI"/>
    <property type="match status" value="1"/>
</dbReference>
<dbReference type="Pfam" id="PF00550">
    <property type="entry name" value="PP-binding"/>
    <property type="match status" value="1"/>
</dbReference>
<dbReference type="FunFam" id="3.30.300.30:FF:000010">
    <property type="entry name" value="Enterobactin synthetase component F"/>
    <property type="match status" value="1"/>
</dbReference>
<dbReference type="NCBIfam" id="TIGR01733">
    <property type="entry name" value="AA-adenyl-dom"/>
    <property type="match status" value="1"/>
</dbReference>
<dbReference type="Pfam" id="PF00501">
    <property type="entry name" value="AMP-binding"/>
    <property type="match status" value="1"/>
</dbReference>
<evidence type="ECO:0000313" key="7">
    <source>
        <dbReference type="EMBL" id="CCI03629.1"/>
    </source>
</evidence>
<feature type="domain" description="Carrier" evidence="5">
    <location>
        <begin position="498"/>
        <end position="550"/>
    </location>
</feature>
<organism evidence="7 8">
    <name type="scientific">Microcystis aeruginosa PCC 9443</name>
    <dbReference type="NCBI Taxonomy" id="1160281"/>
    <lineage>
        <taxon>Bacteria</taxon>
        <taxon>Bacillati</taxon>
        <taxon>Cyanobacteriota</taxon>
        <taxon>Cyanophyceae</taxon>
        <taxon>Oscillatoriophycideae</taxon>
        <taxon>Chroococcales</taxon>
        <taxon>Microcystaceae</taxon>
        <taxon>Microcystis</taxon>
    </lineage>
</organism>
<dbReference type="CDD" id="cd17643">
    <property type="entry name" value="A_NRPS_Cytc1-like"/>
    <property type="match status" value="1"/>
</dbReference>
<dbReference type="AlphaFoldDB" id="I4G6R8"/>
<dbReference type="SUPFAM" id="SSF56801">
    <property type="entry name" value="Acetyl-CoA synthetase-like"/>
    <property type="match status" value="1"/>
</dbReference>
<dbReference type="Proteomes" id="UP000003480">
    <property type="component" value="Unassembled WGS sequence"/>
</dbReference>
<gene>
    <name evidence="7" type="ORF">MICAC_480001</name>
</gene>
<dbReference type="GO" id="GO:0031177">
    <property type="term" value="F:phosphopantetheine binding"/>
    <property type="evidence" value="ECO:0007669"/>
    <property type="project" value="TreeGrafter"/>
</dbReference>
<evidence type="ECO:0000313" key="8">
    <source>
        <dbReference type="Proteomes" id="UP000003480"/>
    </source>
</evidence>
<dbReference type="InterPro" id="IPR036736">
    <property type="entry name" value="ACP-like_sf"/>
</dbReference>
<dbReference type="GO" id="GO:0044550">
    <property type="term" value="P:secondary metabolite biosynthetic process"/>
    <property type="evidence" value="ECO:0007669"/>
    <property type="project" value="UniProtKB-ARBA"/>
</dbReference>
<evidence type="ECO:0000259" key="6">
    <source>
        <dbReference type="Pfam" id="PF13193"/>
    </source>
</evidence>
<dbReference type="PRINTS" id="PR00154">
    <property type="entry name" value="AMPBINDING"/>
</dbReference>
<dbReference type="HOGENOM" id="CLU_000022_2_12_3"/>
<dbReference type="FunFam" id="3.40.50.980:FF:000001">
    <property type="entry name" value="Non-ribosomal peptide synthetase"/>
    <property type="match status" value="1"/>
</dbReference>
<dbReference type="InterPro" id="IPR010071">
    <property type="entry name" value="AA_adenyl_dom"/>
</dbReference>
<dbReference type="PANTHER" id="PTHR45527">
    <property type="entry name" value="NONRIBOSOMAL PEPTIDE SYNTHETASE"/>
    <property type="match status" value="1"/>
</dbReference>
<dbReference type="InterPro" id="IPR009081">
    <property type="entry name" value="PP-bd_ACP"/>
</dbReference>
<dbReference type="EMBL" id="CAIJ01000423">
    <property type="protein sequence ID" value="CCI03629.1"/>
    <property type="molecule type" value="Genomic_DNA"/>
</dbReference>